<dbReference type="Gene3D" id="1.20.5.100">
    <property type="entry name" value="Cytochrome c1, transmembrane anchor, C-terminal"/>
    <property type="match status" value="1"/>
</dbReference>
<dbReference type="InterPro" id="IPR017476">
    <property type="entry name" value="UDP-Glc/GDP-Man"/>
</dbReference>
<feature type="domain" description="UDP-glucose/GDP-mannose dehydrogenase C-terminal" evidence="11">
    <location>
        <begin position="398"/>
        <end position="511"/>
    </location>
</feature>
<keyword evidence="12" id="KW-1185">Reference proteome</keyword>
<keyword evidence="6 8" id="KW-0520">NAD</keyword>
<feature type="binding site" evidence="10">
    <location>
        <position position="412"/>
    </location>
    <ligand>
        <name>NAD(+)</name>
        <dbReference type="ChEBI" id="CHEBI:57540"/>
    </ligand>
</feature>
<comment type="similarity">
    <text evidence="2 8">Belongs to the UDP-glucose/GDP-mannose dehydrogenase family.</text>
</comment>
<dbReference type="UniPathway" id="UPA00038">
    <property type="reaction ID" value="UER00491"/>
</dbReference>
<dbReference type="InterPro" id="IPR014027">
    <property type="entry name" value="UDP-Glc/GDP-Man_DH_C"/>
</dbReference>
<feature type="binding site" evidence="10">
    <location>
        <position position="231"/>
    </location>
    <ligand>
        <name>NAD(+)</name>
        <dbReference type="ChEBI" id="CHEBI:57540"/>
    </ligand>
</feature>
<evidence type="ECO:0000256" key="8">
    <source>
        <dbReference type="PIRNR" id="PIRNR000124"/>
    </source>
</evidence>
<proteinExistence type="inferred from homology"/>
<sequence>MTANALMDNSMKFAEEIRHIACIGAGYVGGPTCAIIADKCPELIVTVVDVNEDKIAQWNSKNLPIYEIRHIACIGAGYVGGPTCAIIADKCPELIVTVVDTNEDKIAQWNSKNLPIYEPGLSEVIERCRERNLFFSTDISKAIREAELIFISVNTPTKTYGRGNGMAPNLKYIELVARSIAKYAKGTKIIVEKSTVPVKAAESISIILREQQKLNPGLSFQVLSNPEFLSEGTAMKDLANPDRVLIGSERTKEGLTAVAQLVAIYERWVPNERIITTNTWSSELSKLVANAFLAQRISSINAISAVCEATGADITDVARAVGCDSRIGKYFLQAGIGFGGSCFQKDVLHLVYLATCLNLRPVADYWMKVIRMNNWQRRRFSDKIISELFNTIGGKRIAIYGFAFKTDTADTRESSSIYIVQHLLEEEAEIAIYDPKVPEPQVRDELLQRCPKEKVDELVSVVKDPYEAANGAHAIVILTAWQEFKNLNYERIYSTMIHPASIFDGRIIVDRNQLQKIGFNVFTIGSSSYSMHSCCSLLECC</sequence>
<dbReference type="WBParaSite" id="ALUE_0002055001-mRNA-1">
    <property type="protein sequence ID" value="ALUE_0002055001-mRNA-1"/>
    <property type="gene ID" value="ALUE_0002055001"/>
</dbReference>
<evidence type="ECO:0000259" key="11">
    <source>
        <dbReference type="SMART" id="SM00984"/>
    </source>
</evidence>
<dbReference type="FunFam" id="3.40.50.720:FF:000032">
    <property type="entry name" value="UDP-glucose 6-dehydrogenase"/>
    <property type="match status" value="1"/>
</dbReference>
<dbReference type="EC" id="1.1.1.22" evidence="3 8"/>
<comment type="pathway">
    <text evidence="1">Nucleotide-sugar biosynthesis; UDP-alpha-D-glucuronate biosynthesis; UDP-alpha-D-glucuronate from UDP-alpha-D-glucose: step 1/1.</text>
</comment>
<evidence type="ECO:0000256" key="1">
    <source>
        <dbReference type="ARBA" id="ARBA00004701"/>
    </source>
</evidence>
<dbReference type="InterPro" id="IPR014026">
    <property type="entry name" value="UDP-Glc/GDP-Man_DH_dimer"/>
</dbReference>
<dbReference type="SUPFAM" id="SSF52413">
    <property type="entry name" value="UDP-glucose/GDP-mannose dehydrogenase C-terminal domain"/>
    <property type="match status" value="1"/>
</dbReference>
<dbReference type="GO" id="GO:0003979">
    <property type="term" value="F:UDP-glucose 6-dehydrogenase activity"/>
    <property type="evidence" value="ECO:0007669"/>
    <property type="project" value="UniProtKB-EC"/>
</dbReference>
<dbReference type="PANTHER" id="PTHR11374:SF3">
    <property type="entry name" value="UDP-GLUCOSE 6-DEHYDROGENASE"/>
    <property type="match status" value="1"/>
</dbReference>
<dbReference type="GO" id="GO:0006065">
    <property type="term" value="P:UDP-glucuronate biosynthetic process"/>
    <property type="evidence" value="ECO:0007669"/>
    <property type="project" value="UniProtKB-UniPathway"/>
</dbReference>
<comment type="function">
    <text evidence="8">Involved in the biosynthesis of glycosaminoglycans; hyaluronan, chondroitin sulfate, and heparan sulfate.</text>
</comment>
<dbReference type="FunFam" id="1.20.5.100:FF:000001">
    <property type="entry name" value="UDP-glucose 6-dehydrogenase"/>
    <property type="match status" value="1"/>
</dbReference>
<organism evidence="12 13">
    <name type="scientific">Ascaris lumbricoides</name>
    <name type="common">Giant roundworm</name>
    <dbReference type="NCBI Taxonomy" id="6252"/>
    <lineage>
        <taxon>Eukaryota</taxon>
        <taxon>Metazoa</taxon>
        <taxon>Ecdysozoa</taxon>
        <taxon>Nematoda</taxon>
        <taxon>Chromadorea</taxon>
        <taxon>Rhabditida</taxon>
        <taxon>Spirurina</taxon>
        <taxon>Ascaridomorpha</taxon>
        <taxon>Ascaridoidea</taxon>
        <taxon>Ascarididae</taxon>
        <taxon>Ascaris</taxon>
    </lineage>
</organism>
<feature type="binding site" evidence="10">
    <location>
        <begin position="153"/>
        <end position="157"/>
    </location>
    <ligand>
        <name>NAD(+)</name>
        <dbReference type="ChEBI" id="CHEBI:57540"/>
    </ligand>
</feature>
<feature type="binding site" evidence="10">
    <location>
        <begin position="342"/>
        <end position="345"/>
    </location>
    <ligand>
        <name>NAD(+)</name>
        <dbReference type="ChEBI" id="CHEBI:57540"/>
    </ligand>
</feature>
<dbReference type="InterPro" id="IPR001732">
    <property type="entry name" value="UDP-Glc/GDP-Man_DH_N"/>
</dbReference>
<evidence type="ECO:0000256" key="3">
    <source>
        <dbReference type="ARBA" id="ARBA00012954"/>
    </source>
</evidence>
<dbReference type="SUPFAM" id="SSF51735">
    <property type="entry name" value="NAD(P)-binding Rossmann-fold domains"/>
    <property type="match status" value="2"/>
</dbReference>
<evidence type="ECO:0000256" key="4">
    <source>
        <dbReference type="ARBA" id="ARBA00015132"/>
    </source>
</evidence>
<dbReference type="PANTHER" id="PTHR11374">
    <property type="entry name" value="UDP-GLUCOSE DEHYDROGENASE/UDP-MANNAC DEHYDROGENASE"/>
    <property type="match status" value="1"/>
</dbReference>
<dbReference type="InterPro" id="IPR036220">
    <property type="entry name" value="UDP-Glc/GDP-Man_DH_C_sf"/>
</dbReference>
<dbReference type="AlphaFoldDB" id="A0A0M3IP72"/>
<dbReference type="InterPro" id="IPR008927">
    <property type="entry name" value="6-PGluconate_DH-like_C_sf"/>
</dbReference>
<dbReference type="PIRSF" id="PIRSF000124">
    <property type="entry name" value="UDPglc_GDPman_dh"/>
    <property type="match status" value="1"/>
</dbReference>
<name>A0A0M3IP72_ASCLU</name>
<evidence type="ECO:0000313" key="13">
    <source>
        <dbReference type="WBParaSite" id="ALUE_0002055001-mRNA-1"/>
    </source>
</evidence>
<dbReference type="InterPro" id="IPR036291">
    <property type="entry name" value="NAD(P)-bd_dom_sf"/>
</dbReference>
<accession>A0A0M3IP72</accession>
<dbReference type="NCBIfam" id="TIGR03026">
    <property type="entry name" value="NDP-sugDHase"/>
    <property type="match status" value="1"/>
</dbReference>
<evidence type="ECO:0000256" key="9">
    <source>
        <dbReference type="PIRSR" id="PIRSR500133-1"/>
    </source>
</evidence>
<dbReference type="GO" id="GO:0006024">
    <property type="term" value="P:glycosaminoglycan biosynthetic process"/>
    <property type="evidence" value="ECO:0007669"/>
    <property type="project" value="TreeGrafter"/>
</dbReference>
<feature type="binding site" evidence="10">
    <location>
        <position position="100"/>
    </location>
    <ligand>
        <name>NAD(+)</name>
        <dbReference type="ChEBI" id="CHEBI:57540"/>
    </ligand>
</feature>
<feature type="binding site" evidence="10">
    <location>
        <position position="105"/>
    </location>
    <ligand>
        <name>NAD(+)</name>
        <dbReference type="ChEBI" id="CHEBI:57540"/>
    </ligand>
</feature>
<protein>
    <recommendedName>
        <fullName evidence="4 8">UDP-glucose 6-dehydrogenase</fullName>
        <ecNumber evidence="3 8">1.1.1.22</ecNumber>
    </recommendedName>
</protein>
<dbReference type="GO" id="GO:0051287">
    <property type="term" value="F:NAD binding"/>
    <property type="evidence" value="ECO:0007669"/>
    <property type="project" value="InterPro"/>
</dbReference>
<feature type="binding site" evidence="10">
    <location>
        <begin position="194"/>
        <end position="195"/>
    </location>
    <ligand>
        <name>NAD(+)</name>
        <dbReference type="ChEBI" id="CHEBI:57540"/>
    </ligand>
</feature>
<evidence type="ECO:0000256" key="5">
    <source>
        <dbReference type="ARBA" id="ARBA00023002"/>
    </source>
</evidence>
<feature type="active site" description="Nucleophile" evidence="9">
    <location>
        <position position="342"/>
    </location>
</feature>
<dbReference type="Proteomes" id="UP000036681">
    <property type="component" value="Unplaced"/>
</dbReference>
<dbReference type="Gene3D" id="3.40.50.720">
    <property type="entry name" value="NAD(P)-binding Rossmann-like Domain"/>
    <property type="match status" value="3"/>
</dbReference>
<dbReference type="PIRSF" id="PIRSF500133">
    <property type="entry name" value="UDPglc_DH_euk"/>
    <property type="match status" value="1"/>
</dbReference>
<evidence type="ECO:0000313" key="12">
    <source>
        <dbReference type="Proteomes" id="UP000036681"/>
    </source>
</evidence>
<dbReference type="Pfam" id="PF03721">
    <property type="entry name" value="UDPG_MGDP_dh_N"/>
    <property type="match status" value="2"/>
</dbReference>
<dbReference type="InterPro" id="IPR028356">
    <property type="entry name" value="UDPglc_DH_euk"/>
</dbReference>
<reference evidence="13" key="1">
    <citation type="submission" date="2017-02" db="UniProtKB">
        <authorList>
            <consortium name="WormBaseParasite"/>
        </authorList>
    </citation>
    <scope>IDENTIFICATION</scope>
</reference>
<dbReference type="Pfam" id="PF00984">
    <property type="entry name" value="UDPG_MGDP_dh"/>
    <property type="match status" value="1"/>
</dbReference>
<dbReference type="FunFam" id="3.40.50.720:FF:000114">
    <property type="entry name" value="UDP-glucose 6-dehydrogenase"/>
    <property type="match status" value="1"/>
</dbReference>
<dbReference type="SUPFAM" id="SSF48179">
    <property type="entry name" value="6-phosphogluconate dehydrogenase C-terminal domain-like"/>
    <property type="match status" value="1"/>
</dbReference>
<comment type="catalytic activity">
    <reaction evidence="7 8">
        <text>UDP-alpha-D-glucose + 2 NAD(+) + H2O = UDP-alpha-D-glucuronate + 2 NADH + 3 H(+)</text>
        <dbReference type="Rhea" id="RHEA:23596"/>
        <dbReference type="ChEBI" id="CHEBI:15377"/>
        <dbReference type="ChEBI" id="CHEBI:15378"/>
        <dbReference type="ChEBI" id="CHEBI:57540"/>
        <dbReference type="ChEBI" id="CHEBI:57945"/>
        <dbReference type="ChEBI" id="CHEBI:58052"/>
        <dbReference type="ChEBI" id="CHEBI:58885"/>
        <dbReference type="EC" id="1.1.1.22"/>
    </reaction>
</comment>
<keyword evidence="5 8" id="KW-0560">Oxidoreductase</keyword>
<evidence type="ECO:0000256" key="2">
    <source>
        <dbReference type="ARBA" id="ARBA00006601"/>
    </source>
</evidence>
<dbReference type="Pfam" id="PF03720">
    <property type="entry name" value="UDPG_MGDP_dh_C"/>
    <property type="match status" value="1"/>
</dbReference>
<dbReference type="SMART" id="SM00984">
    <property type="entry name" value="UDPG_MGDP_dh_C"/>
    <property type="match status" value="1"/>
</dbReference>
<dbReference type="GO" id="GO:0005634">
    <property type="term" value="C:nucleus"/>
    <property type="evidence" value="ECO:0007669"/>
    <property type="project" value="TreeGrafter"/>
</dbReference>
<evidence type="ECO:0000256" key="10">
    <source>
        <dbReference type="PIRSR" id="PIRSR500133-3"/>
    </source>
</evidence>
<evidence type="ECO:0000256" key="6">
    <source>
        <dbReference type="ARBA" id="ARBA00023027"/>
    </source>
</evidence>
<feature type="binding site" evidence="10">
    <location>
        <begin position="75"/>
        <end position="80"/>
    </location>
    <ligand>
        <name>NAD(+)</name>
        <dbReference type="ChEBI" id="CHEBI:57540"/>
    </ligand>
</feature>
<evidence type="ECO:0000256" key="7">
    <source>
        <dbReference type="ARBA" id="ARBA00047473"/>
    </source>
</evidence>